<gene>
    <name evidence="1" type="ORF">UFOVP1264_85</name>
</gene>
<name>A0A6J5RAQ8_9CAUD</name>
<accession>A0A6J5RAQ8</accession>
<organism evidence="1">
    <name type="scientific">uncultured Caudovirales phage</name>
    <dbReference type="NCBI Taxonomy" id="2100421"/>
    <lineage>
        <taxon>Viruses</taxon>
        <taxon>Duplodnaviria</taxon>
        <taxon>Heunggongvirae</taxon>
        <taxon>Uroviricota</taxon>
        <taxon>Caudoviricetes</taxon>
        <taxon>Peduoviridae</taxon>
        <taxon>Maltschvirus</taxon>
        <taxon>Maltschvirus maltsch</taxon>
    </lineage>
</organism>
<protein>
    <submittedName>
        <fullName evidence="1">Uncharacterized protein</fullName>
    </submittedName>
</protein>
<dbReference type="EMBL" id="LR797213">
    <property type="protein sequence ID" value="CAB4194630.1"/>
    <property type="molecule type" value="Genomic_DNA"/>
</dbReference>
<proteinExistence type="predicted"/>
<evidence type="ECO:0000313" key="1">
    <source>
        <dbReference type="EMBL" id="CAB4194630.1"/>
    </source>
</evidence>
<reference evidence="1" key="1">
    <citation type="submission" date="2020-05" db="EMBL/GenBank/DDBJ databases">
        <authorList>
            <person name="Chiriac C."/>
            <person name="Salcher M."/>
            <person name="Ghai R."/>
            <person name="Kavagutti S V."/>
        </authorList>
    </citation>
    <scope>NUCLEOTIDE SEQUENCE</scope>
</reference>
<sequence>MIPYNWKPSESLGLNVDVRISTSSNVYNTDGSENLNATWLYLNDGEVYRVAKGSFENSATQFRRDDVQNAFLEGKYTINALRENVTETLVVYVKGNTAMEMSESVRKLTDALSQIRFRMEVVIDNASRGWWCYASDFTINTSHEFLHSRMAQITAQIPRDPVETLSEVI</sequence>